<dbReference type="EMBL" id="LXSF01000003">
    <property type="protein sequence ID" value="OAM16960.1"/>
    <property type="molecule type" value="Genomic_DNA"/>
</dbReference>
<dbReference type="RefSeq" id="WP_064084413.1">
    <property type="nucleotide sequence ID" value="NZ_LXSF01000003.1"/>
</dbReference>
<evidence type="ECO:0000313" key="2">
    <source>
        <dbReference type="Proteomes" id="UP000078003"/>
    </source>
</evidence>
<comment type="caution">
    <text evidence="1">The sequence shown here is derived from an EMBL/GenBank/DDBJ whole genome shotgun (WGS) entry which is preliminary data.</text>
</comment>
<organism evidence="1 2">
    <name type="scientific">Eikenella corrodens</name>
    <dbReference type="NCBI Taxonomy" id="539"/>
    <lineage>
        <taxon>Bacteria</taxon>
        <taxon>Pseudomonadati</taxon>
        <taxon>Pseudomonadota</taxon>
        <taxon>Betaproteobacteria</taxon>
        <taxon>Neisseriales</taxon>
        <taxon>Neisseriaceae</taxon>
        <taxon>Eikenella</taxon>
    </lineage>
</organism>
<reference evidence="2" key="1">
    <citation type="submission" date="2016-05" db="EMBL/GenBank/DDBJ databases">
        <title>Draft genome of Corynebacterium afermentans subsp. afermentans LCDC 88199T.</title>
        <authorList>
            <person name="Bernier A.-M."/>
            <person name="Bernard K."/>
        </authorList>
    </citation>
    <scope>NUCLEOTIDE SEQUENCE [LARGE SCALE GENOMIC DNA]</scope>
    <source>
        <strain evidence="2">NML01-0328</strain>
    </source>
</reference>
<sequence length="111" mass="12479">MTEPELLRRFDQALTDIAQLAEAIGEQHWKQAFFDRALQTLANESLPERERLQLVCEQTQVFGGMGSWSDSPPFSAAEHGLLEEFETATAALYEIRSLAMVHLRCKGGKRG</sequence>
<accession>A0A1A9REI8</accession>
<protein>
    <submittedName>
        <fullName evidence="1">NADH dehydrogenase</fullName>
    </submittedName>
</protein>
<gene>
    <name evidence="1" type="ORF">A7P85_04135</name>
</gene>
<evidence type="ECO:0000313" key="1">
    <source>
        <dbReference type="EMBL" id="OAM16960.1"/>
    </source>
</evidence>
<name>A0A1A9REI8_EIKCO</name>
<dbReference type="Proteomes" id="UP000078003">
    <property type="component" value="Unassembled WGS sequence"/>
</dbReference>
<dbReference type="AlphaFoldDB" id="A0A1A9REI8"/>
<proteinExistence type="predicted"/>